<protein>
    <submittedName>
        <fullName evidence="1">Sugar transporter</fullName>
    </submittedName>
</protein>
<gene>
    <name evidence="1" type="ORF">E5329_10325</name>
</gene>
<proteinExistence type="predicted"/>
<evidence type="ECO:0000313" key="1">
    <source>
        <dbReference type="EMBL" id="TGY96237.1"/>
    </source>
</evidence>
<dbReference type="Proteomes" id="UP000304953">
    <property type="component" value="Unassembled WGS sequence"/>
</dbReference>
<keyword evidence="1" id="KW-0813">Transport</keyword>
<keyword evidence="1" id="KW-0762">Sugar transport</keyword>
<reference evidence="1" key="1">
    <citation type="submission" date="2019-04" db="EMBL/GenBank/DDBJ databases">
        <title>Microbes associate with the intestines of laboratory mice.</title>
        <authorList>
            <person name="Navarre W."/>
            <person name="Wong E."/>
            <person name="Huang K."/>
            <person name="Tropini C."/>
            <person name="Ng K."/>
            <person name="Yu B."/>
        </authorList>
    </citation>
    <scope>NUCLEOTIDE SEQUENCE</scope>
    <source>
        <strain evidence="1">NM01_1-7b</strain>
    </source>
</reference>
<organism evidence="1 2">
    <name type="scientific">Petralouisia muris</name>
    <dbReference type="NCBI Taxonomy" id="3032872"/>
    <lineage>
        <taxon>Bacteria</taxon>
        <taxon>Bacillati</taxon>
        <taxon>Bacillota</taxon>
        <taxon>Clostridia</taxon>
        <taxon>Lachnospirales</taxon>
        <taxon>Lachnospiraceae</taxon>
        <taxon>Petralouisia</taxon>
    </lineage>
</organism>
<sequence>MKQESGTLNTTNRAKLYQLVLFPMNNGATNVYYILTMNFIAYYANGVLGLLLMFATTMVTVMRLFDAVTDPIIGALIDRTSTKFGKFRPYMVLGNGIMILSSLLLYFGTRVISADMVWLRYVCFVLFYALYVVGYTFQTACTRSGQTCLTNDPNQRPLFTVFNTVASLIGMGLVQFLAPVLSEKLGGYNSAAFFNFMIPLAIGVSAALTLLAVIGIWEKDRPEFFGVGGTQEKVQLKEYVAILKANKELQRLMVAGAGCKLAFSIATNMTVLCMLYGAMMGNYGGLYLPMMIVGYVFSAPFFLLTVRTSQKLGQKASLVRYTRIALVMYVGVLALLLLWKPGAEVFRLSLMPLNIYTVLFVLFFGVGYGAYYATADMPIPMVADCSDYETYRSGRYIPGIMGTLFSLVDKLVSSLGSTIVGMAVAMIGISTLPDGNTPYADGMHIVVLVLFCVIPMLAWIATLIAMKGYTLTGARMKEIQAVNAVRKDAIGKGMSLSEAMEKWQTIEQVPKEYQ</sequence>
<evidence type="ECO:0000313" key="2">
    <source>
        <dbReference type="Proteomes" id="UP000304953"/>
    </source>
</evidence>
<dbReference type="EMBL" id="SRYA01000018">
    <property type="protein sequence ID" value="TGY96237.1"/>
    <property type="molecule type" value="Genomic_DNA"/>
</dbReference>
<comment type="caution">
    <text evidence="1">The sequence shown here is derived from an EMBL/GenBank/DDBJ whole genome shotgun (WGS) entry which is preliminary data.</text>
</comment>
<name>A0AC61RX60_9FIRM</name>
<keyword evidence="2" id="KW-1185">Reference proteome</keyword>
<accession>A0AC61RX60</accession>